<organism evidence="3 4">
    <name type="scientific">Daucus carota subsp. sativus</name>
    <name type="common">Carrot</name>
    <dbReference type="NCBI Taxonomy" id="79200"/>
    <lineage>
        <taxon>Eukaryota</taxon>
        <taxon>Viridiplantae</taxon>
        <taxon>Streptophyta</taxon>
        <taxon>Embryophyta</taxon>
        <taxon>Tracheophyta</taxon>
        <taxon>Spermatophyta</taxon>
        <taxon>Magnoliopsida</taxon>
        <taxon>eudicotyledons</taxon>
        <taxon>Gunneridae</taxon>
        <taxon>Pentapetalae</taxon>
        <taxon>asterids</taxon>
        <taxon>campanulids</taxon>
        <taxon>Apiales</taxon>
        <taxon>Apiaceae</taxon>
        <taxon>Apioideae</taxon>
        <taxon>Scandiceae</taxon>
        <taxon>Daucinae</taxon>
        <taxon>Daucus</taxon>
        <taxon>Daucus sect. Daucus</taxon>
    </lineage>
</organism>
<name>A0A175YIC0_DAUCS</name>
<evidence type="ECO:0000256" key="2">
    <source>
        <dbReference type="SAM" id="SignalP"/>
    </source>
</evidence>
<reference evidence="3" key="1">
    <citation type="journal article" date="2016" name="Nat. Genet.">
        <title>A high-quality carrot genome assembly provides new insights into carotenoid accumulation and asterid genome evolution.</title>
        <authorList>
            <person name="Iorizzo M."/>
            <person name="Ellison S."/>
            <person name="Senalik D."/>
            <person name="Zeng P."/>
            <person name="Satapoomin P."/>
            <person name="Huang J."/>
            <person name="Bowman M."/>
            <person name="Iovene M."/>
            <person name="Sanseverino W."/>
            <person name="Cavagnaro P."/>
            <person name="Yildiz M."/>
            <person name="Macko-Podgorni A."/>
            <person name="Moranska E."/>
            <person name="Grzebelus E."/>
            <person name="Grzebelus D."/>
            <person name="Ashrafi H."/>
            <person name="Zheng Z."/>
            <person name="Cheng S."/>
            <person name="Spooner D."/>
            <person name="Van Deynze A."/>
            <person name="Simon P."/>
        </authorList>
    </citation>
    <scope>NUCLEOTIDE SEQUENCE</scope>
    <source>
        <tissue evidence="3">Leaf</tissue>
    </source>
</reference>
<evidence type="ECO:0000313" key="3">
    <source>
        <dbReference type="EMBL" id="WOH16266.1"/>
    </source>
</evidence>
<sequence length="213" mass="23143">MSKSILFLVVFCVICGPAAFAVRTGVDDKNDPLTEFFNREESIKFAGYGEDKLSTVLVTGTLLCHPLYQLPFPVSGASVAVSCRSGRKKKQSYEIQSTTNENGDFLFDLPSHLHGIPNLEKICCVSVHQLPKGSPCKPALASKHKRIKLSSIGEGLRTYTAGTIQVRPKNAEISRHAGGPKTDKVKAKIQLRPKNAEISRHAGGPETDKVKAN</sequence>
<reference evidence="3" key="2">
    <citation type="submission" date="2022-03" db="EMBL/GenBank/DDBJ databases">
        <title>Draft title - Genomic analysis of global carrot germplasm unveils the trajectory of domestication and the origin of high carotenoid orange carrot.</title>
        <authorList>
            <person name="Iorizzo M."/>
            <person name="Ellison S."/>
            <person name="Senalik D."/>
            <person name="Macko-Podgorni A."/>
            <person name="Grzebelus D."/>
            <person name="Bostan H."/>
            <person name="Rolling W."/>
            <person name="Curaba J."/>
            <person name="Simon P."/>
        </authorList>
    </citation>
    <scope>NUCLEOTIDE SEQUENCE</scope>
    <source>
        <tissue evidence="3">Leaf</tissue>
    </source>
</reference>
<keyword evidence="4" id="KW-1185">Reference proteome</keyword>
<keyword evidence="2" id="KW-0732">Signal</keyword>
<feature type="compositionally biased region" description="Basic and acidic residues" evidence="1">
    <location>
        <begin position="173"/>
        <end position="186"/>
    </location>
</feature>
<dbReference type="PANTHER" id="PTHR47273">
    <property type="entry name" value="EXPRESSED PROTEIN"/>
    <property type="match status" value="1"/>
</dbReference>
<dbReference type="PANTHER" id="PTHR47273:SF6">
    <property type="entry name" value="POLLEN OLE E 1 ALLERGEN AND EXTENSIN FAMILY PROTEIN"/>
    <property type="match status" value="1"/>
</dbReference>
<evidence type="ECO:0000256" key="1">
    <source>
        <dbReference type="SAM" id="MobiDB-lite"/>
    </source>
</evidence>
<feature type="signal peptide" evidence="2">
    <location>
        <begin position="1"/>
        <end position="21"/>
    </location>
</feature>
<dbReference type="Gramene" id="KZM83265">
    <property type="protein sequence ID" value="KZM83265"/>
    <property type="gene ID" value="DCAR_030834"/>
</dbReference>
<feature type="region of interest" description="Disordered" evidence="1">
    <location>
        <begin position="173"/>
        <end position="213"/>
    </location>
</feature>
<gene>
    <name evidence="3" type="ORF">DCAR_0935816</name>
</gene>
<dbReference type="EMBL" id="CP093351">
    <property type="protein sequence ID" value="WOH16266.1"/>
    <property type="molecule type" value="Genomic_DNA"/>
</dbReference>
<dbReference type="KEGG" id="dcr:108200348"/>
<dbReference type="Proteomes" id="UP000077755">
    <property type="component" value="Chromosome 9"/>
</dbReference>
<accession>A0A175YIC0</accession>
<dbReference type="AlphaFoldDB" id="A0A175YIC0"/>
<dbReference type="OrthoDB" id="744797at2759"/>
<proteinExistence type="predicted"/>
<dbReference type="OMA" id="ACHQRRR"/>
<protein>
    <submittedName>
        <fullName evidence="3">Uncharacterized protein</fullName>
    </submittedName>
</protein>
<dbReference type="Pfam" id="PF01190">
    <property type="entry name" value="Pollen_Ole_e_1"/>
    <property type="match status" value="1"/>
</dbReference>
<feature type="chain" id="PRO_5043556786" evidence="2">
    <location>
        <begin position="22"/>
        <end position="213"/>
    </location>
</feature>
<evidence type="ECO:0000313" key="4">
    <source>
        <dbReference type="Proteomes" id="UP000077755"/>
    </source>
</evidence>